<reference evidence="3" key="1">
    <citation type="submission" date="2021-01" db="EMBL/GenBank/DDBJ databases">
        <authorList>
            <person name="Kaushik A."/>
        </authorList>
    </citation>
    <scope>NUCLEOTIDE SEQUENCE</scope>
    <source>
        <strain evidence="3">AG6-10EEA</strain>
    </source>
</reference>
<accession>A0A8H3HMV1</accession>
<feature type="compositionally biased region" description="Basic and acidic residues" evidence="1">
    <location>
        <begin position="261"/>
        <end position="270"/>
    </location>
</feature>
<evidence type="ECO:0008006" key="5">
    <source>
        <dbReference type="Google" id="ProtNLM"/>
    </source>
</evidence>
<comment type="caution">
    <text evidence="3">The sequence shown here is derived from an EMBL/GenBank/DDBJ whole genome shotgun (WGS) entry which is preliminary data.</text>
</comment>
<keyword evidence="2" id="KW-0472">Membrane</keyword>
<evidence type="ECO:0000256" key="2">
    <source>
        <dbReference type="SAM" id="Phobius"/>
    </source>
</evidence>
<feature type="transmembrane region" description="Helical" evidence="2">
    <location>
        <begin position="71"/>
        <end position="94"/>
    </location>
</feature>
<evidence type="ECO:0000313" key="3">
    <source>
        <dbReference type="EMBL" id="CAE6526777.1"/>
    </source>
</evidence>
<evidence type="ECO:0000313" key="4">
    <source>
        <dbReference type="Proteomes" id="UP000663853"/>
    </source>
</evidence>
<keyword evidence="2" id="KW-0812">Transmembrane</keyword>
<feature type="region of interest" description="Disordered" evidence="1">
    <location>
        <begin position="243"/>
        <end position="301"/>
    </location>
</feature>
<evidence type="ECO:0000256" key="1">
    <source>
        <dbReference type="SAM" id="MobiDB-lite"/>
    </source>
</evidence>
<feature type="compositionally biased region" description="Low complexity" evidence="1">
    <location>
        <begin position="42"/>
        <end position="60"/>
    </location>
</feature>
<name>A0A8H3HMV1_9AGAM</name>
<organism evidence="3 4">
    <name type="scientific">Rhizoctonia solani</name>
    <dbReference type="NCBI Taxonomy" id="456999"/>
    <lineage>
        <taxon>Eukaryota</taxon>
        <taxon>Fungi</taxon>
        <taxon>Dikarya</taxon>
        <taxon>Basidiomycota</taxon>
        <taxon>Agaricomycotina</taxon>
        <taxon>Agaricomycetes</taxon>
        <taxon>Cantharellales</taxon>
        <taxon>Ceratobasidiaceae</taxon>
        <taxon>Rhizoctonia</taxon>
    </lineage>
</organism>
<dbReference type="EMBL" id="CAJMXA010003920">
    <property type="protein sequence ID" value="CAE6526777.1"/>
    <property type="molecule type" value="Genomic_DNA"/>
</dbReference>
<proteinExistence type="predicted"/>
<keyword evidence="2" id="KW-1133">Transmembrane helix</keyword>
<sequence length="301" mass="32077">MATSGPSSSARPSSTFWIIDTTSVSDTFTTTATFTLWVPLNTPSTTPATTSSSTFSSEPSENPAPRSNAPVIAGSIIGSLLGASLVLTCIIFYYKRRVRRTVQPRTKPPGTPFGSEHALLDLAAEPPPHPENIEPWVAPAVVRRSTKARDEARRDQAWGEGSSALRAEAPVLPRVESASAGLPRAPRVQSLTGSAERPTRPNLQVQEAETQDSSATPGSTNHEHDRTLLVPGPSQLRLHLHQPEALPTGTKSNAVARRRAPREPSPRLEEDAGVSLMRAGDDALPPSYGDLVHNHVPPGPG</sequence>
<feature type="region of interest" description="Disordered" evidence="1">
    <location>
        <begin position="176"/>
        <end position="228"/>
    </location>
</feature>
<feature type="region of interest" description="Disordered" evidence="1">
    <location>
        <begin position="39"/>
        <end position="68"/>
    </location>
</feature>
<gene>
    <name evidence="3" type="ORF">RDB_LOCUS161055</name>
</gene>
<feature type="compositionally biased region" description="Polar residues" evidence="1">
    <location>
        <begin position="201"/>
        <end position="220"/>
    </location>
</feature>
<protein>
    <recommendedName>
        <fullName evidence="5">Transmembrane protein</fullName>
    </recommendedName>
</protein>
<dbReference type="Proteomes" id="UP000663853">
    <property type="component" value="Unassembled WGS sequence"/>
</dbReference>
<dbReference type="AlphaFoldDB" id="A0A8H3HMV1"/>